<accession>A0A7X1KPC4</accession>
<dbReference type="AlphaFoldDB" id="A0A7X1KPC4"/>
<evidence type="ECO:0000313" key="2">
    <source>
        <dbReference type="EMBL" id="MBC2668235.1"/>
    </source>
</evidence>
<keyword evidence="3" id="KW-1185">Reference proteome</keyword>
<evidence type="ECO:0000313" key="3">
    <source>
        <dbReference type="Proteomes" id="UP000551327"/>
    </source>
</evidence>
<organism evidence="2 3">
    <name type="scientific">Novosphingobium piscinae</name>
    <dbReference type="NCBI Taxonomy" id="1507448"/>
    <lineage>
        <taxon>Bacteria</taxon>
        <taxon>Pseudomonadati</taxon>
        <taxon>Pseudomonadota</taxon>
        <taxon>Alphaproteobacteria</taxon>
        <taxon>Sphingomonadales</taxon>
        <taxon>Sphingomonadaceae</taxon>
        <taxon>Novosphingobium</taxon>
    </lineage>
</organism>
<dbReference type="EMBL" id="JACLAX010000002">
    <property type="protein sequence ID" value="MBC2668235.1"/>
    <property type="molecule type" value="Genomic_DNA"/>
</dbReference>
<gene>
    <name evidence="2" type="ORF">H7F53_03645</name>
</gene>
<dbReference type="Proteomes" id="UP000551327">
    <property type="component" value="Unassembled WGS sequence"/>
</dbReference>
<keyword evidence="1" id="KW-0472">Membrane</keyword>
<reference evidence="2 3" key="1">
    <citation type="submission" date="2020-08" db="EMBL/GenBank/DDBJ databases">
        <title>The genome sequence of type strain Novosphingobium piscinae KCTC 42194.</title>
        <authorList>
            <person name="Liu Y."/>
        </authorList>
    </citation>
    <scope>NUCLEOTIDE SEQUENCE [LARGE SCALE GENOMIC DNA]</scope>
    <source>
        <strain evidence="2 3">KCTC 42194</strain>
    </source>
</reference>
<protein>
    <submittedName>
        <fullName evidence="2">Uncharacterized protein</fullName>
    </submittedName>
</protein>
<feature type="transmembrane region" description="Helical" evidence="1">
    <location>
        <begin position="42"/>
        <end position="68"/>
    </location>
</feature>
<dbReference type="RefSeq" id="WP_185678106.1">
    <property type="nucleotide sequence ID" value="NZ_JACLAX010000002.1"/>
</dbReference>
<keyword evidence="1" id="KW-1133">Transmembrane helix</keyword>
<feature type="transmembrane region" description="Helical" evidence="1">
    <location>
        <begin position="96"/>
        <end position="118"/>
    </location>
</feature>
<sequence length="134" mass="14347">MPLTLMAPFDQTDTPDTALPVPAPAKARHRTLRSALADGCYIALRSATFVASSYLMVLGLPLVFALALSGGNPDALFAHLANLAERFLAADLTRRAGFLGEVKLTGLGLATLVVAWRLPRFIRDVERELSGDKA</sequence>
<keyword evidence="1" id="KW-0812">Transmembrane</keyword>
<proteinExistence type="predicted"/>
<name>A0A7X1KPC4_9SPHN</name>
<evidence type="ECO:0000256" key="1">
    <source>
        <dbReference type="SAM" id="Phobius"/>
    </source>
</evidence>
<comment type="caution">
    <text evidence="2">The sequence shown here is derived from an EMBL/GenBank/DDBJ whole genome shotgun (WGS) entry which is preliminary data.</text>
</comment>